<evidence type="ECO:0000313" key="2">
    <source>
        <dbReference type="Proteomes" id="UP000799118"/>
    </source>
</evidence>
<dbReference type="EMBL" id="ML769456">
    <property type="protein sequence ID" value="KAE9400437.1"/>
    <property type="molecule type" value="Genomic_DNA"/>
</dbReference>
<reference evidence="1" key="1">
    <citation type="journal article" date="2019" name="Environ. Microbiol.">
        <title>Fungal ecological strategies reflected in gene transcription - a case study of two litter decomposers.</title>
        <authorList>
            <person name="Barbi F."/>
            <person name="Kohler A."/>
            <person name="Barry K."/>
            <person name="Baskaran P."/>
            <person name="Daum C."/>
            <person name="Fauchery L."/>
            <person name="Ihrmark K."/>
            <person name="Kuo A."/>
            <person name="LaButti K."/>
            <person name="Lipzen A."/>
            <person name="Morin E."/>
            <person name="Grigoriev I.V."/>
            <person name="Henrissat B."/>
            <person name="Lindahl B."/>
            <person name="Martin F."/>
        </authorList>
    </citation>
    <scope>NUCLEOTIDE SEQUENCE</scope>
    <source>
        <strain evidence="1">JB14</strain>
    </source>
</reference>
<proteinExistence type="predicted"/>
<sequence>MATVGYSIYSIEPASCVVSFDHLVFDPGVFIKDVIATIVAKHLQKEEEGNLEIEKARDSGTITSMFQRFPLSSYAIDGVLQVYLLIPRKSFQNIDMDYYRYQTTRVQSATITMRRTSNSTEAALGPDLDYPQEKEQALKFLQDLLTPRWINEKDHQRISSLLPPNVNNTYTTSDGDFPEGLGQNDSSINAESYSYIHLLSPPCSTHADVYKDGGREATIASYFISVNAALKKCDYCSADLQPTITFSTQSWLYLLPKKSSDCSLMQRGYQLLALIETYSANGDDRFRMFLQGASMVQLISIAPQASMDLYILPCIYNDLNMKTTMYGLYLSKSGWVRSVDIELDLIEMKDALSYLTLLYNISDHNPTGMTFYQMLRRKL</sequence>
<keyword evidence="2" id="KW-1185">Reference proteome</keyword>
<accession>A0A6A4HTZ8</accession>
<evidence type="ECO:0000313" key="1">
    <source>
        <dbReference type="EMBL" id="KAE9400437.1"/>
    </source>
</evidence>
<organism evidence="1 2">
    <name type="scientific">Gymnopus androsaceus JB14</name>
    <dbReference type="NCBI Taxonomy" id="1447944"/>
    <lineage>
        <taxon>Eukaryota</taxon>
        <taxon>Fungi</taxon>
        <taxon>Dikarya</taxon>
        <taxon>Basidiomycota</taxon>
        <taxon>Agaricomycotina</taxon>
        <taxon>Agaricomycetes</taxon>
        <taxon>Agaricomycetidae</taxon>
        <taxon>Agaricales</taxon>
        <taxon>Marasmiineae</taxon>
        <taxon>Omphalotaceae</taxon>
        <taxon>Gymnopus</taxon>
    </lineage>
</organism>
<gene>
    <name evidence="1" type="ORF">BT96DRAFT_992950</name>
</gene>
<protein>
    <submittedName>
        <fullName evidence="1">Uncharacterized protein</fullName>
    </submittedName>
</protein>
<dbReference type="Proteomes" id="UP000799118">
    <property type="component" value="Unassembled WGS sequence"/>
</dbReference>
<dbReference type="AlphaFoldDB" id="A0A6A4HTZ8"/>
<name>A0A6A4HTZ8_9AGAR</name>